<protein>
    <submittedName>
        <fullName evidence="2">Uncharacterized protein</fullName>
    </submittedName>
</protein>
<feature type="non-terminal residue" evidence="2">
    <location>
        <position position="1"/>
    </location>
</feature>
<organism evidence="2">
    <name type="scientific">marine sediment metagenome</name>
    <dbReference type="NCBI Taxonomy" id="412755"/>
    <lineage>
        <taxon>unclassified sequences</taxon>
        <taxon>metagenomes</taxon>
        <taxon>ecological metagenomes</taxon>
    </lineage>
</organism>
<reference evidence="2" key="1">
    <citation type="journal article" date="2014" name="Front. Microbiol.">
        <title>High frequency of phylogenetically diverse reductive dehalogenase-homologous genes in deep subseafloor sedimentary metagenomes.</title>
        <authorList>
            <person name="Kawai M."/>
            <person name="Futagami T."/>
            <person name="Toyoda A."/>
            <person name="Takaki Y."/>
            <person name="Nishi S."/>
            <person name="Hori S."/>
            <person name="Arai W."/>
            <person name="Tsubouchi T."/>
            <person name="Morono Y."/>
            <person name="Uchiyama I."/>
            <person name="Ito T."/>
            <person name="Fujiyama A."/>
            <person name="Inagaki F."/>
            <person name="Takami H."/>
        </authorList>
    </citation>
    <scope>NUCLEOTIDE SEQUENCE</scope>
    <source>
        <strain evidence="2">Expedition CK06-06</strain>
    </source>
</reference>
<evidence type="ECO:0000256" key="1">
    <source>
        <dbReference type="SAM" id="MobiDB-lite"/>
    </source>
</evidence>
<name>X0WA29_9ZZZZ</name>
<dbReference type="AlphaFoldDB" id="X0WA29"/>
<proteinExistence type="predicted"/>
<feature type="region of interest" description="Disordered" evidence="1">
    <location>
        <begin position="1"/>
        <end position="50"/>
    </location>
</feature>
<feature type="compositionally biased region" description="Low complexity" evidence="1">
    <location>
        <begin position="31"/>
        <end position="47"/>
    </location>
</feature>
<gene>
    <name evidence="2" type="ORF">S01H1_53968</name>
</gene>
<evidence type="ECO:0000313" key="2">
    <source>
        <dbReference type="EMBL" id="GAG27480.1"/>
    </source>
</evidence>
<dbReference type="EMBL" id="BARS01034983">
    <property type="protein sequence ID" value="GAG27480.1"/>
    <property type="molecule type" value="Genomic_DNA"/>
</dbReference>
<accession>X0WA29</accession>
<comment type="caution">
    <text evidence="2">The sequence shown here is derived from an EMBL/GenBank/DDBJ whole genome shotgun (WGS) entry which is preliminary data.</text>
</comment>
<sequence length="137" mass="14341">GVGNSDMQQGDRQRLEAAQKVAPRPKKQNSGAAAQPAPQRQAGRAAPNVEVPDAIDFIGGRAKGTLGDAPIGQGAPYVNVEAWKPLLQELVRDPNLSGPLSTAIIEQLGNLNRQRNTVGVDVIDMNAATDALELGLS</sequence>